<organism evidence="1 2">
    <name type="scientific">Mytilus edulis</name>
    <name type="common">Blue mussel</name>
    <dbReference type="NCBI Taxonomy" id="6550"/>
    <lineage>
        <taxon>Eukaryota</taxon>
        <taxon>Metazoa</taxon>
        <taxon>Spiralia</taxon>
        <taxon>Lophotrochozoa</taxon>
        <taxon>Mollusca</taxon>
        <taxon>Bivalvia</taxon>
        <taxon>Autobranchia</taxon>
        <taxon>Pteriomorphia</taxon>
        <taxon>Mytilida</taxon>
        <taxon>Mytiloidea</taxon>
        <taxon>Mytilidae</taxon>
        <taxon>Mytilinae</taxon>
        <taxon>Mytilus</taxon>
    </lineage>
</organism>
<dbReference type="PANTHER" id="PTHR31511:SF12">
    <property type="entry name" value="RHO TERMINATION FACTOR N-TERMINAL DOMAIN-CONTAINING PROTEIN"/>
    <property type="match status" value="1"/>
</dbReference>
<dbReference type="EMBL" id="CAJPWZ010002533">
    <property type="protein sequence ID" value="CAG2239741.1"/>
    <property type="molecule type" value="Genomic_DNA"/>
</dbReference>
<sequence length="253" mass="29151">MVAITESTDLNFEIAVMIAKIKESMANYMRKGSGWVFDHIEQLKIYLNNFKPLAGSSYIPLPSELARRKAIINVQNKDDQCFLWAILSALHHKEVDGNHAYRLNQYKMWEKELNFDGIELPVSPKAIDKFETRNANLNINIFGFDGVNEDEEEDLQLYTLRISKNNGAQHVDVLFLTGTDKQHYCWINSISRLLSSQVTEHGHDILFCLKCMNHFSRQEILDEHMEYCGQKKAVRIEMPEEGTPLASKATNVR</sequence>
<dbReference type="PANTHER" id="PTHR31511">
    <property type="entry name" value="PROTEIN CBG23764"/>
    <property type="match status" value="1"/>
</dbReference>
<dbReference type="AlphaFoldDB" id="A0A8S3U756"/>
<evidence type="ECO:0000313" key="2">
    <source>
        <dbReference type="Proteomes" id="UP000683360"/>
    </source>
</evidence>
<comment type="caution">
    <text evidence="1">The sequence shown here is derived from an EMBL/GenBank/DDBJ whole genome shotgun (WGS) entry which is preliminary data.</text>
</comment>
<accession>A0A8S3U756</accession>
<gene>
    <name evidence="1" type="ORF">MEDL_52067</name>
</gene>
<evidence type="ECO:0008006" key="3">
    <source>
        <dbReference type="Google" id="ProtNLM"/>
    </source>
</evidence>
<dbReference type="OrthoDB" id="7694315at2759"/>
<dbReference type="Proteomes" id="UP000683360">
    <property type="component" value="Unassembled WGS sequence"/>
</dbReference>
<reference evidence="1" key="1">
    <citation type="submission" date="2021-03" db="EMBL/GenBank/DDBJ databases">
        <authorList>
            <person name="Bekaert M."/>
        </authorList>
    </citation>
    <scope>NUCLEOTIDE SEQUENCE</scope>
</reference>
<protein>
    <recommendedName>
        <fullName evidence="3">C2H2-type domain-containing protein</fullName>
    </recommendedName>
</protein>
<proteinExistence type="predicted"/>
<name>A0A8S3U756_MYTED</name>
<keyword evidence="2" id="KW-1185">Reference proteome</keyword>
<evidence type="ECO:0000313" key="1">
    <source>
        <dbReference type="EMBL" id="CAG2239741.1"/>
    </source>
</evidence>